<evidence type="ECO:0000256" key="8">
    <source>
        <dbReference type="ARBA" id="ARBA00023209"/>
    </source>
</evidence>
<dbReference type="EC" id="2.3.1.275" evidence="10"/>
<keyword evidence="7 10" id="KW-0472">Membrane</keyword>
<organism evidence="11 12">
    <name type="scientific">Pedococcus ginsenosidimutans</name>
    <dbReference type="NCBI Taxonomy" id="490570"/>
    <lineage>
        <taxon>Bacteria</taxon>
        <taxon>Bacillati</taxon>
        <taxon>Actinomycetota</taxon>
        <taxon>Actinomycetes</taxon>
        <taxon>Micrococcales</taxon>
        <taxon>Intrasporangiaceae</taxon>
        <taxon>Pedococcus</taxon>
    </lineage>
</organism>
<keyword evidence="12" id="KW-1185">Reference proteome</keyword>
<dbReference type="HAMAP" id="MF_01043">
    <property type="entry name" value="PlsY"/>
    <property type="match status" value="1"/>
</dbReference>
<comment type="similarity">
    <text evidence="10">Belongs to the PlsY family.</text>
</comment>
<dbReference type="PANTHER" id="PTHR30309">
    <property type="entry name" value="INNER MEMBRANE PROTEIN YGIH"/>
    <property type="match status" value="1"/>
</dbReference>
<feature type="transmembrane region" description="Helical" evidence="10">
    <location>
        <begin position="83"/>
        <end position="103"/>
    </location>
</feature>
<sequence>MGAGHESFWELAEVPVASAVAFVVGAVNPATILARILGKDLRHAGSGNPGATNAGRVLGPRWGVVVGVLDVLKGLLPVVLAQHLFGTVTALFVGLAVVLGHIWSPFLKGQGGKGVATSLGAILAVEPWFALVMVVVFVLLVWRLRWVAGASVSACLLLLVLGLLSWFRWLPVGSRDTGAWCVVVALLVIYRHRRNIELWISARRGSSSTA</sequence>
<evidence type="ECO:0000256" key="3">
    <source>
        <dbReference type="ARBA" id="ARBA00022679"/>
    </source>
</evidence>
<dbReference type="Pfam" id="PF02660">
    <property type="entry name" value="G3P_acyltransf"/>
    <property type="match status" value="1"/>
</dbReference>
<evidence type="ECO:0000256" key="4">
    <source>
        <dbReference type="ARBA" id="ARBA00022692"/>
    </source>
</evidence>
<evidence type="ECO:0000256" key="6">
    <source>
        <dbReference type="ARBA" id="ARBA00023098"/>
    </source>
</evidence>
<keyword evidence="6 10" id="KW-0443">Lipid metabolism</keyword>
<evidence type="ECO:0000313" key="12">
    <source>
        <dbReference type="Proteomes" id="UP001500556"/>
    </source>
</evidence>
<dbReference type="Proteomes" id="UP001500556">
    <property type="component" value="Unassembled WGS sequence"/>
</dbReference>
<accession>A0ABP8XXN8</accession>
<evidence type="ECO:0000256" key="10">
    <source>
        <dbReference type="HAMAP-Rule" id="MF_01043"/>
    </source>
</evidence>
<keyword evidence="2 10" id="KW-0444">Lipid biosynthesis</keyword>
<evidence type="ECO:0000256" key="7">
    <source>
        <dbReference type="ARBA" id="ARBA00023136"/>
    </source>
</evidence>
<evidence type="ECO:0000256" key="5">
    <source>
        <dbReference type="ARBA" id="ARBA00022989"/>
    </source>
</evidence>
<comment type="subcellular location">
    <subcellularLocation>
        <location evidence="10">Cell membrane</location>
        <topology evidence="10">Multi-pass membrane protein</topology>
    </subcellularLocation>
</comment>
<keyword evidence="5 10" id="KW-1133">Transmembrane helix</keyword>
<gene>
    <name evidence="10 11" type="primary">plsY</name>
    <name evidence="11" type="ORF">GCM10025782_13330</name>
</gene>
<dbReference type="InterPro" id="IPR003811">
    <property type="entry name" value="G3P_acylTferase_PlsY"/>
</dbReference>
<evidence type="ECO:0000256" key="2">
    <source>
        <dbReference type="ARBA" id="ARBA00022516"/>
    </source>
</evidence>
<reference evidence="12" key="1">
    <citation type="journal article" date="2019" name="Int. J. Syst. Evol. Microbiol.">
        <title>The Global Catalogue of Microorganisms (GCM) 10K type strain sequencing project: providing services to taxonomists for standard genome sequencing and annotation.</title>
        <authorList>
            <consortium name="The Broad Institute Genomics Platform"/>
            <consortium name="The Broad Institute Genome Sequencing Center for Infectious Disease"/>
            <person name="Wu L."/>
            <person name="Ma J."/>
        </authorList>
    </citation>
    <scope>NUCLEOTIDE SEQUENCE [LARGE SCALE GENOMIC DNA]</scope>
    <source>
        <strain evidence="12">JCM 18961</strain>
    </source>
</reference>
<comment type="caution">
    <text evidence="11">The sequence shown here is derived from an EMBL/GenBank/DDBJ whole genome shotgun (WGS) entry which is preliminary data.</text>
</comment>
<comment type="subunit">
    <text evidence="10">Probably interacts with PlsX.</text>
</comment>
<keyword evidence="3 10" id="KW-0808">Transferase</keyword>
<keyword evidence="8 10" id="KW-0594">Phospholipid biosynthesis</keyword>
<name>A0ABP8XXN8_9MICO</name>
<comment type="pathway">
    <text evidence="10">Lipid metabolism; phospholipid metabolism.</text>
</comment>
<dbReference type="NCBIfam" id="TIGR00023">
    <property type="entry name" value="glycerol-3-phosphate 1-O-acyltransferase PlsY"/>
    <property type="match status" value="1"/>
</dbReference>
<comment type="catalytic activity">
    <reaction evidence="10">
        <text>an acyl phosphate + sn-glycerol 3-phosphate = a 1-acyl-sn-glycero-3-phosphate + phosphate</text>
        <dbReference type="Rhea" id="RHEA:34075"/>
        <dbReference type="ChEBI" id="CHEBI:43474"/>
        <dbReference type="ChEBI" id="CHEBI:57597"/>
        <dbReference type="ChEBI" id="CHEBI:57970"/>
        <dbReference type="ChEBI" id="CHEBI:59918"/>
        <dbReference type="EC" id="2.3.1.275"/>
    </reaction>
</comment>
<dbReference type="PANTHER" id="PTHR30309:SF0">
    <property type="entry name" value="GLYCEROL-3-PHOSPHATE ACYLTRANSFERASE-RELATED"/>
    <property type="match status" value="1"/>
</dbReference>
<comment type="function">
    <text evidence="10">Catalyzes the transfer of an acyl group from acyl-phosphate (acyl-PO(4)) to glycerol-3-phosphate (G3P) to form lysophosphatidic acid (LPA). This enzyme utilizes acyl-phosphate as fatty acyl donor, but not acyl-CoA or acyl-ACP.</text>
</comment>
<keyword evidence="1 10" id="KW-1003">Cell membrane</keyword>
<proteinExistence type="inferred from homology"/>
<evidence type="ECO:0000256" key="1">
    <source>
        <dbReference type="ARBA" id="ARBA00022475"/>
    </source>
</evidence>
<feature type="transmembrane region" description="Helical" evidence="10">
    <location>
        <begin position="16"/>
        <end position="37"/>
    </location>
</feature>
<keyword evidence="4 10" id="KW-0812">Transmembrane</keyword>
<feature type="transmembrane region" description="Helical" evidence="10">
    <location>
        <begin position="115"/>
        <end position="140"/>
    </location>
</feature>
<evidence type="ECO:0000256" key="9">
    <source>
        <dbReference type="ARBA" id="ARBA00023264"/>
    </source>
</evidence>
<dbReference type="RefSeq" id="WP_345502013.1">
    <property type="nucleotide sequence ID" value="NZ_BAABLO010000004.1"/>
</dbReference>
<feature type="transmembrane region" description="Helical" evidence="10">
    <location>
        <begin position="147"/>
        <end position="167"/>
    </location>
</feature>
<dbReference type="EMBL" id="BAABLO010000004">
    <property type="protein sequence ID" value="GAA4717577.1"/>
    <property type="molecule type" value="Genomic_DNA"/>
</dbReference>
<evidence type="ECO:0000313" key="11">
    <source>
        <dbReference type="EMBL" id="GAA4717577.1"/>
    </source>
</evidence>
<protein>
    <recommendedName>
        <fullName evidence="10">Glycerol-3-phosphate acyltransferase</fullName>
    </recommendedName>
    <alternativeName>
        <fullName evidence="10">Acyl-PO4 G3P acyltransferase</fullName>
    </alternativeName>
    <alternativeName>
        <fullName evidence="10">Acyl-phosphate--glycerol-3-phosphate acyltransferase</fullName>
    </alternativeName>
    <alternativeName>
        <fullName evidence="10">G3P acyltransferase</fullName>
        <shortName evidence="10">GPAT</shortName>
        <ecNumber evidence="10">2.3.1.275</ecNumber>
    </alternativeName>
    <alternativeName>
        <fullName evidence="10">Lysophosphatidic acid synthase</fullName>
        <shortName evidence="10">LPA synthase</shortName>
    </alternativeName>
</protein>
<dbReference type="SMART" id="SM01207">
    <property type="entry name" value="G3P_acyltransf"/>
    <property type="match status" value="1"/>
</dbReference>
<keyword evidence="9 10" id="KW-1208">Phospholipid metabolism</keyword>